<dbReference type="InterPro" id="IPR002641">
    <property type="entry name" value="PNPLA_dom"/>
</dbReference>
<keyword evidence="2" id="KW-0442">Lipid degradation</keyword>
<dbReference type="PANTHER" id="PTHR24185:SF1">
    <property type="entry name" value="CALCIUM-INDEPENDENT PHOSPHOLIPASE A2-GAMMA"/>
    <property type="match status" value="1"/>
</dbReference>
<accession>A0ABY6V2Z7</accession>
<dbReference type="Gene3D" id="1.25.40.10">
    <property type="entry name" value="Tetratricopeptide repeat domain"/>
    <property type="match status" value="1"/>
</dbReference>
<keyword evidence="7" id="KW-1185">Reference proteome</keyword>
<protein>
    <recommendedName>
        <fullName evidence="5">PNPLA domain-containing protein</fullName>
    </recommendedName>
</protein>
<keyword evidence="3" id="KW-0443">Lipid metabolism</keyword>
<evidence type="ECO:0000313" key="6">
    <source>
        <dbReference type="EMBL" id="VUC38149.1"/>
    </source>
</evidence>
<evidence type="ECO:0000313" key="7">
    <source>
        <dbReference type="Proteomes" id="UP000766486"/>
    </source>
</evidence>
<evidence type="ECO:0000256" key="3">
    <source>
        <dbReference type="ARBA" id="ARBA00023098"/>
    </source>
</evidence>
<dbReference type="Pfam" id="PF13424">
    <property type="entry name" value="TPR_12"/>
    <property type="match status" value="1"/>
</dbReference>
<dbReference type="SUPFAM" id="SSF52540">
    <property type="entry name" value="P-loop containing nucleoside triphosphate hydrolases"/>
    <property type="match status" value="1"/>
</dbReference>
<feature type="domain" description="PNPLA" evidence="5">
    <location>
        <begin position="1"/>
        <end position="71"/>
    </location>
</feature>
<dbReference type="SUPFAM" id="SSF48452">
    <property type="entry name" value="TPR-like"/>
    <property type="match status" value="1"/>
</dbReference>
<dbReference type="InterPro" id="IPR011990">
    <property type="entry name" value="TPR-like_helical_dom_sf"/>
</dbReference>
<sequence>MACQHMNKVPTLFRTWEASKNPGYNCKIWEAARATSAAPRLFKQICIGSPGRQVAFTDGALGCNNPVQYVLSEAKREFGEQRRVGCILSIGTGSHRSPGFDMPTATQRLLPRDLIHVLARLATDSNETANAMSERFHKVPNVYHRLNVGEELGRIGLDKCGKLGEIESHTMAYLRSDVVQRQLEIIVDAILGVSSSPVTFASLADEITSADGHHSPSLAPVQYQKYHLFPDLFTGETQCLHQKSMEEIDPFFSDVESGLPSQTLILYGMGGAGKTELALHYCRRARSSPQYQGAIFLDGTSRVAAQDSLIRAARTMCPGRIEAWTGKTALEEVSRVMANSLRPWLIVLDNYDDPTAYRVSEVVPRMAIGQLTIITSRSTDTKRIGIPIEIGELSEDEALTLLWGGHSGRTSTQRNLDDLSESRAIVERLGYLALAIAQASAYISDRHMELKFFLREYEEEQEHIHKALPSIWIYRRGGPNPETEKLLSIATTWELSLNLLKGGPERREAKIKLLALSAFLGKSEVSEKLFSWYMERCSDHPSWMIQFTEPTGQVFDRHIFREAIAEMGRLCLLQRYRVRDDGISWRFHPVVRDWAIHRHSEDIAKSFIHLAIQILQHSMGDLQPTWLFDDETEEQPQSHSQLRPHVRACYSNWQRLLGYPKFFDMPGGYRSALKFAKFFCSDGDYETAEQIQRGICHEVFPDSPPWSLTMRQLAKTLFSSGEWLQAARVQEQVVSKLVPGSEDLEGAFQLTELAYLYQWPSQRVSNQEELMARASELVSRGYAAITRLQGANSLAAASTMIVLAEIKYHSKDYAAALDLERRAVAIMEACLGNDNLTTARTRSSLGVTLAKLEHYAEAERIHLDVRAFHLKTLGPCHPNTMETERWLARDWRLSGKLGEARQLNEDILKRAVASFGSSHNDTKQAANALWRCLIAQREVDAADQLQREYSMKLKSVEEESRDEALRELGVATLRQGG</sequence>
<dbReference type="Gene3D" id="3.40.1090.10">
    <property type="entry name" value="Cytosolic phospholipase A2 catalytic domain"/>
    <property type="match status" value="1"/>
</dbReference>
<gene>
    <name evidence="6" type="ORF">CLO192961_LOCUS494730</name>
</gene>
<dbReference type="PANTHER" id="PTHR24185">
    <property type="entry name" value="CALCIUM-INDEPENDENT PHOSPHOLIPASE A2-GAMMA"/>
    <property type="match status" value="1"/>
</dbReference>
<dbReference type="Gene3D" id="3.40.50.300">
    <property type="entry name" value="P-loop containing nucleotide triphosphate hydrolases"/>
    <property type="match status" value="1"/>
</dbReference>
<feature type="short sequence motif" description="DGA/G" evidence="4">
    <location>
        <begin position="58"/>
        <end position="60"/>
    </location>
</feature>
<dbReference type="PROSITE" id="PS51635">
    <property type="entry name" value="PNPLA"/>
    <property type="match status" value="1"/>
</dbReference>
<dbReference type="InterPro" id="IPR027417">
    <property type="entry name" value="P-loop_NTPase"/>
</dbReference>
<evidence type="ECO:0000256" key="4">
    <source>
        <dbReference type="PROSITE-ProRule" id="PRU01161"/>
    </source>
</evidence>
<comment type="caution">
    <text evidence="6">The sequence shown here is derived from an EMBL/GenBank/DDBJ whole genome shotgun (WGS) entry which is preliminary data.</text>
</comment>
<name>A0ABY6V2Z7_BIOOC</name>
<dbReference type="SUPFAM" id="SSF52151">
    <property type="entry name" value="FabD/lysophospholipase-like"/>
    <property type="match status" value="1"/>
</dbReference>
<evidence type="ECO:0000256" key="1">
    <source>
        <dbReference type="ARBA" id="ARBA00022801"/>
    </source>
</evidence>
<reference evidence="6 7" key="1">
    <citation type="submission" date="2019-06" db="EMBL/GenBank/DDBJ databases">
        <authorList>
            <person name="Broberg M."/>
        </authorList>
    </citation>
    <scope>NUCLEOTIDE SEQUENCE [LARGE SCALE GENOMIC DNA]</scope>
</reference>
<dbReference type="EMBL" id="CABFNS010001113">
    <property type="protein sequence ID" value="VUC38149.1"/>
    <property type="molecule type" value="Genomic_DNA"/>
</dbReference>
<comment type="caution">
    <text evidence="4">Lacks conserved residue(s) required for the propagation of feature annotation.</text>
</comment>
<dbReference type="InterPro" id="IPR016035">
    <property type="entry name" value="Acyl_Trfase/lysoPLipase"/>
</dbReference>
<proteinExistence type="predicted"/>
<keyword evidence="1" id="KW-0378">Hydrolase</keyword>
<dbReference type="Proteomes" id="UP000766486">
    <property type="component" value="Unassembled WGS sequence"/>
</dbReference>
<evidence type="ECO:0000256" key="2">
    <source>
        <dbReference type="ARBA" id="ARBA00022963"/>
    </source>
</evidence>
<organism evidence="6 7">
    <name type="scientific">Bionectria ochroleuca</name>
    <name type="common">Gliocladium roseum</name>
    <dbReference type="NCBI Taxonomy" id="29856"/>
    <lineage>
        <taxon>Eukaryota</taxon>
        <taxon>Fungi</taxon>
        <taxon>Dikarya</taxon>
        <taxon>Ascomycota</taxon>
        <taxon>Pezizomycotina</taxon>
        <taxon>Sordariomycetes</taxon>
        <taxon>Hypocreomycetidae</taxon>
        <taxon>Hypocreales</taxon>
        <taxon>Bionectriaceae</taxon>
        <taxon>Clonostachys</taxon>
    </lineage>
</organism>
<evidence type="ECO:0000259" key="5">
    <source>
        <dbReference type="PROSITE" id="PS51635"/>
    </source>
</evidence>